<dbReference type="InterPro" id="IPR024036">
    <property type="entry name" value="tRNA-dHydroUridine_Synthase_C"/>
</dbReference>
<evidence type="ECO:0000256" key="3">
    <source>
        <dbReference type="ARBA" id="ARBA00022555"/>
    </source>
</evidence>
<dbReference type="PROSITE" id="PS01136">
    <property type="entry name" value="UPF0034"/>
    <property type="match status" value="1"/>
</dbReference>
<dbReference type="InterPro" id="IPR001269">
    <property type="entry name" value="DUS_fam"/>
</dbReference>
<comment type="cofactor">
    <cofactor evidence="1 12 14">
        <name>FMN</name>
        <dbReference type="ChEBI" id="CHEBI:58210"/>
    </cofactor>
</comment>
<dbReference type="PIRSF" id="PIRSF006621">
    <property type="entry name" value="Dus"/>
    <property type="match status" value="1"/>
</dbReference>
<dbReference type="GO" id="GO:0000049">
    <property type="term" value="F:tRNA binding"/>
    <property type="evidence" value="ECO:0007669"/>
    <property type="project" value="UniProtKB-KW"/>
</dbReference>
<dbReference type="GO" id="GO:0017150">
    <property type="term" value="F:tRNA dihydrouridine synthase activity"/>
    <property type="evidence" value="ECO:0007669"/>
    <property type="project" value="InterPro"/>
</dbReference>
<reference evidence="17" key="1">
    <citation type="submission" date="2017-09" db="EMBL/GenBank/DDBJ databases">
        <title>Depth-based differentiation of microbial function through sediment-hosted aquifers and enrichment of novel symbionts in the deep terrestrial subsurface.</title>
        <authorList>
            <person name="Probst A.J."/>
            <person name="Ladd B."/>
            <person name="Jarett J.K."/>
            <person name="Geller-Mcgrath D.E."/>
            <person name="Sieber C.M.K."/>
            <person name="Emerson J.B."/>
            <person name="Anantharaman K."/>
            <person name="Thomas B.C."/>
            <person name="Malmstrom R."/>
            <person name="Stieglmeier M."/>
            <person name="Klingl A."/>
            <person name="Woyke T."/>
            <person name="Ryan C.M."/>
            <person name="Banfield J.F."/>
        </authorList>
    </citation>
    <scope>NUCLEOTIDE SEQUENCE [LARGE SCALE GENOMIC DNA]</scope>
</reference>
<evidence type="ECO:0000256" key="6">
    <source>
        <dbReference type="ARBA" id="ARBA00022694"/>
    </source>
</evidence>
<evidence type="ECO:0000256" key="8">
    <source>
        <dbReference type="ARBA" id="ARBA00022884"/>
    </source>
</evidence>
<dbReference type="SUPFAM" id="SSF51395">
    <property type="entry name" value="FMN-linked oxidoreductases"/>
    <property type="match status" value="1"/>
</dbReference>
<dbReference type="GO" id="GO:0050660">
    <property type="term" value="F:flavin adenine dinucleotide binding"/>
    <property type="evidence" value="ECO:0007669"/>
    <property type="project" value="InterPro"/>
</dbReference>
<dbReference type="Gene3D" id="3.20.20.70">
    <property type="entry name" value="Aldolase class I"/>
    <property type="match status" value="1"/>
</dbReference>
<keyword evidence="9 12" id="KW-0560">Oxidoreductase</keyword>
<feature type="active site" description="Proton donor" evidence="13">
    <location>
        <position position="111"/>
    </location>
</feature>
<organism evidence="16 17">
    <name type="scientific">Candidatus Falkowbacteria bacterium CG02_land_8_20_14_3_00_36_14</name>
    <dbReference type="NCBI Taxonomy" id="1974560"/>
    <lineage>
        <taxon>Bacteria</taxon>
        <taxon>Candidatus Falkowiibacteriota</taxon>
    </lineage>
</organism>
<feature type="binding site" evidence="14">
    <location>
        <begin position="26"/>
        <end position="28"/>
    </location>
    <ligand>
        <name>FMN</name>
        <dbReference type="ChEBI" id="CHEBI:58210"/>
    </ligand>
</feature>
<feature type="binding site" evidence="14">
    <location>
        <begin position="233"/>
        <end position="234"/>
    </location>
    <ligand>
        <name>FMN</name>
        <dbReference type="ChEBI" id="CHEBI:58210"/>
    </ligand>
</feature>
<feature type="binding site" evidence="14">
    <location>
        <position position="150"/>
    </location>
    <ligand>
        <name>FMN</name>
        <dbReference type="ChEBI" id="CHEBI:58210"/>
    </ligand>
</feature>
<dbReference type="InterPro" id="IPR013785">
    <property type="entry name" value="Aldolase_TIM"/>
</dbReference>
<dbReference type="EMBL" id="PETS01000114">
    <property type="protein sequence ID" value="PIV50630.1"/>
    <property type="molecule type" value="Genomic_DNA"/>
</dbReference>
<feature type="binding site" evidence="14">
    <location>
        <position position="80"/>
    </location>
    <ligand>
        <name>FMN</name>
        <dbReference type="ChEBI" id="CHEBI:58210"/>
    </ligand>
</feature>
<dbReference type="Gene3D" id="1.10.1200.80">
    <property type="entry name" value="Putative flavin oxidoreducatase, domain 2"/>
    <property type="match status" value="1"/>
</dbReference>
<comment type="function">
    <text evidence="2 12">Catalyzes the synthesis of 5,6-dihydrouridine (D), a modified base found in the D-loop of most tRNAs, via the reduction of the C5-C6 double bond in target uridines.</text>
</comment>
<keyword evidence="7" id="KW-0521">NADP</keyword>
<dbReference type="EC" id="1.3.1.-" evidence="12"/>
<dbReference type="AlphaFoldDB" id="A0A2M7DLG6"/>
<dbReference type="Pfam" id="PF01207">
    <property type="entry name" value="Dus"/>
    <property type="match status" value="1"/>
</dbReference>
<gene>
    <name evidence="16" type="ORF">COS18_04455</name>
</gene>
<evidence type="ECO:0000256" key="11">
    <source>
        <dbReference type="ARBA" id="ARBA00048802"/>
    </source>
</evidence>
<evidence type="ECO:0000256" key="12">
    <source>
        <dbReference type="PIRNR" id="PIRNR006621"/>
    </source>
</evidence>
<keyword evidence="4 12" id="KW-0285">Flavoprotein</keyword>
<keyword evidence="14" id="KW-0547">Nucleotide-binding</keyword>
<protein>
    <recommendedName>
        <fullName evidence="12">tRNA-dihydrouridine synthase</fullName>
        <ecNumber evidence="12">1.3.1.-</ecNumber>
    </recommendedName>
</protein>
<name>A0A2M7DLG6_9BACT</name>
<keyword evidence="6 12" id="KW-0819">tRNA processing</keyword>
<evidence type="ECO:0000256" key="7">
    <source>
        <dbReference type="ARBA" id="ARBA00022857"/>
    </source>
</evidence>
<feature type="domain" description="DUS-like FMN-binding" evidence="15">
    <location>
        <begin position="24"/>
        <end position="311"/>
    </location>
</feature>
<comment type="catalytic activity">
    <reaction evidence="10">
        <text>a 5,6-dihydrouridine in tRNA + NADP(+) = a uridine in tRNA + NADPH + H(+)</text>
        <dbReference type="Rhea" id="RHEA:23624"/>
        <dbReference type="Rhea" id="RHEA-COMP:13339"/>
        <dbReference type="Rhea" id="RHEA-COMP:13887"/>
        <dbReference type="ChEBI" id="CHEBI:15378"/>
        <dbReference type="ChEBI" id="CHEBI:57783"/>
        <dbReference type="ChEBI" id="CHEBI:58349"/>
        <dbReference type="ChEBI" id="CHEBI:65315"/>
        <dbReference type="ChEBI" id="CHEBI:74443"/>
    </reaction>
</comment>
<evidence type="ECO:0000256" key="9">
    <source>
        <dbReference type="ARBA" id="ARBA00023002"/>
    </source>
</evidence>
<dbReference type="InterPro" id="IPR018517">
    <property type="entry name" value="tRNA_hU_synthase_CS"/>
</dbReference>
<evidence type="ECO:0000313" key="17">
    <source>
        <dbReference type="Proteomes" id="UP000228896"/>
    </source>
</evidence>
<evidence type="ECO:0000256" key="14">
    <source>
        <dbReference type="PIRSR" id="PIRSR006621-2"/>
    </source>
</evidence>
<evidence type="ECO:0000256" key="1">
    <source>
        <dbReference type="ARBA" id="ARBA00001917"/>
    </source>
</evidence>
<proteinExistence type="inferred from homology"/>
<evidence type="ECO:0000256" key="5">
    <source>
        <dbReference type="ARBA" id="ARBA00022643"/>
    </source>
</evidence>
<accession>A0A2M7DLG6</accession>
<evidence type="ECO:0000313" key="16">
    <source>
        <dbReference type="EMBL" id="PIV50630.1"/>
    </source>
</evidence>
<dbReference type="CDD" id="cd02801">
    <property type="entry name" value="DUS_like_FMN"/>
    <property type="match status" value="1"/>
</dbReference>
<comment type="similarity">
    <text evidence="12">Belongs to the dus family.</text>
</comment>
<feature type="binding site" evidence="14">
    <location>
        <begin position="209"/>
        <end position="211"/>
    </location>
    <ligand>
        <name>FMN</name>
        <dbReference type="ChEBI" id="CHEBI:58210"/>
    </ligand>
</feature>
<evidence type="ECO:0000256" key="2">
    <source>
        <dbReference type="ARBA" id="ARBA00002790"/>
    </source>
</evidence>
<feature type="binding site" evidence="14">
    <location>
        <position position="178"/>
    </location>
    <ligand>
        <name>FMN</name>
        <dbReference type="ChEBI" id="CHEBI:58210"/>
    </ligand>
</feature>
<keyword evidence="8" id="KW-0694">RNA-binding</keyword>
<evidence type="ECO:0000256" key="4">
    <source>
        <dbReference type="ARBA" id="ARBA00022630"/>
    </source>
</evidence>
<evidence type="ECO:0000256" key="10">
    <source>
        <dbReference type="ARBA" id="ARBA00048205"/>
    </source>
</evidence>
<sequence>MKNSQDFWQNLKISAKGGQAIYALAPMAGLTDSAFRQICKGFGADVLYSEMASVTALVYSPDKTLAMLKFNKMERPYIVQLFGSNSKHFIKAVKIISKKIKPDGIDINFGCPVKKVQKQGAGAVLMDDLKLSREIIKSAIVGTVLPISIKIRSQAGRVDASQFLNNVSDLDIKAVMIHGRTLKQGFAGDINWQIIKKARDFFRGVILANGGVNSWDNAIELLKKTEADGIGIARGALGRPWIFENVKCQMSNVKTKEDIFRIAIKHAGLVEKLKGKQGIIEMRKHLCAYASGFPGAGELRQKLVQAENLKDIKRILE</sequence>
<dbReference type="PANTHER" id="PTHR45846:SF1">
    <property type="entry name" value="TRNA-DIHYDROURIDINE(47) SYNTHASE [NAD(P)(+)]-LIKE"/>
    <property type="match status" value="1"/>
</dbReference>
<evidence type="ECO:0000256" key="13">
    <source>
        <dbReference type="PIRSR" id="PIRSR006621-1"/>
    </source>
</evidence>
<dbReference type="InterPro" id="IPR035587">
    <property type="entry name" value="DUS-like_FMN-bd"/>
</dbReference>
<keyword evidence="5 12" id="KW-0288">FMN</keyword>
<keyword evidence="3" id="KW-0820">tRNA-binding</keyword>
<comment type="caution">
    <text evidence="16">The sequence shown here is derived from an EMBL/GenBank/DDBJ whole genome shotgun (WGS) entry which is preliminary data.</text>
</comment>
<dbReference type="Proteomes" id="UP000228896">
    <property type="component" value="Unassembled WGS sequence"/>
</dbReference>
<comment type="catalytic activity">
    <reaction evidence="11">
        <text>a 5,6-dihydrouridine in tRNA + NAD(+) = a uridine in tRNA + NADH + H(+)</text>
        <dbReference type="Rhea" id="RHEA:54452"/>
        <dbReference type="Rhea" id="RHEA-COMP:13339"/>
        <dbReference type="Rhea" id="RHEA-COMP:13887"/>
        <dbReference type="ChEBI" id="CHEBI:15378"/>
        <dbReference type="ChEBI" id="CHEBI:57540"/>
        <dbReference type="ChEBI" id="CHEBI:57945"/>
        <dbReference type="ChEBI" id="CHEBI:65315"/>
        <dbReference type="ChEBI" id="CHEBI:74443"/>
    </reaction>
</comment>
<dbReference type="PANTHER" id="PTHR45846">
    <property type="entry name" value="TRNA-DIHYDROURIDINE(47) SYNTHASE [NAD(P)(+)]-LIKE"/>
    <property type="match status" value="1"/>
</dbReference>
<evidence type="ECO:0000259" key="15">
    <source>
        <dbReference type="Pfam" id="PF01207"/>
    </source>
</evidence>